<accession>A0ABP9DY66</accession>
<evidence type="ECO:0000256" key="3">
    <source>
        <dbReference type="ARBA" id="ARBA00022801"/>
    </source>
</evidence>
<dbReference type="CDD" id="cd06251">
    <property type="entry name" value="M14_ASTE_ASPA-like"/>
    <property type="match status" value="1"/>
</dbReference>
<comment type="cofactor">
    <cofactor evidence="1">
        <name>Zn(2+)</name>
        <dbReference type="ChEBI" id="CHEBI:29105"/>
    </cofactor>
</comment>
<dbReference type="Pfam" id="PF24827">
    <property type="entry name" value="AstE_AspA_cat"/>
    <property type="match status" value="1"/>
</dbReference>
<name>A0ABP9DY66_9GAMM</name>
<dbReference type="InterPro" id="IPR055438">
    <property type="entry name" value="AstE_AspA_cat"/>
</dbReference>
<keyword evidence="3" id="KW-0378">Hydrolase</keyword>
<dbReference type="Gene3D" id="3.40.630.10">
    <property type="entry name" value="Zn peptidases"/>
    <property type="match status" value="1"/>
</dbReference>
<keyword evidence="5" id="KW-1133">Transmembrane helix</keyword>
<sequence length="351" mass="38025">MNASRSSRAPFSIGGISVEAGKRASVHLPLSVLSNSTPVGVPVHVVHGRQDGPTMFVSAAIHGDEVVGVEIVRRLLTSKVLNGIAGTALMVPIVNAFGFISHSRYLPDRRDLNRSFPGSANGSLAAQLAHMFMTEIVARSDYGIDLHTAAINRSNLPQIRVDTEDEPARALAEAFGSPIILHSPLRPGSLRESASNVGVPVVVYECGEALRFDELSIRIGIKGVLRAMASLDMLPRRKRSPQAAAPVFSHGSRWLRAPEGGIFRARRTLGHRVQEDELLGIISDPFGQTQSEVRAMMSGLIIGRTNVPAVNQGDALFHIASLDNASAVQREYGRLERQMDEERLLDEDEIL</sequence>
<dbReference type="RefSeq" id="WP_345294634.1">
    <property type="nucleotide sequence ID" value="NZ_BAABJY010000002.1"/>
</dbReference>
<evidence type="ECO:0000259" key="6">
    <source>
        <dbReference type="Pfam" id="PF24827"/>
    </source>
</evidence>
<keyword evidence="8" id="KW-1185">Reference proteome</keyword>
<dbReference type="PANTHER" id="PTHR37326">
    <property type="entry name" value="BLL3975 PROTEIN"/>
    <property type="match status" value="1"/>
</dbReference>
<dbReference type="EMBL" id="BAABJY010000002">
    <property type="protein sequence ID" value="GAA4861710.1"/>
    <property type="molecule type" value="Genomic_DNA"/>
</dbReference>
<keyword evidence="5" id="KW-0812">Transmembrane</keyword>
<evidence type="ECO:0000256" key="2">
    <source>
        <dbReference type="ARBA" id="ARBA00022723"/>
    </source>
</evidence>
<evidence type="ECO:0000313" key="7">
    <source>
        <dbReference type="EMBL" id="GAA4861710.1"/>
    </source>
</evidence>
<organism evidence="7 8">
    <name type="scientific">Luteimonas vadosa</name>
    <dbReference type="NCBI Taxonomy" id="1165507"/>
    <lineage>
        <taxon>Bacteria</taxon>
        <taxon>Pseudomonadati</taxon>
        <taxon>Pseudomonadota</taxon>
        <taxon>Gammaproteobacteria</taxon>
        <taxon>Lysobacterales</taxon>
        <taxon>Lysobacteraceae</taxon>
        <taxon>Luteimonas</taxon>
    </lineage>
</organism>
<gene>
    <name evidence="7" type="ORF">GCM10023332_12130</name>
</gene>
<keyword evidence="5" id="KW-0472">Membrane</keyword>
<feature type="domain" description="Succinylglutamate desuccinylase/Aspartoacylase catalytic" evidence="6">
    <location>
        <begin position="51"/>
        <end position="230"/>
    </location>
</feature>
<reference evidence="8" key="1">
    <citation type="journal article" date="2019" name="Int. J. Syst. Evol. Microbiol.">
        <title>The Global Catalogue of Microorganisms (GCM) 10K type strain sequencing project: providing services to taxonomists for standard genome sequencing and annotation.</title>
        <authorList>
            <consortium name="The Broad Institute Genomics Platform"/>
            <consortium name="The Broad Institute Genome Sequencing Center for Infectious Disease"/>
            <person name="Wu L."/>
            <person name="Ma J."/>
        </authorList>
    </citation>
    <scope>NUCLEOTIDE SEQUENCE [LARGE SCALE GENOMIC DNA]</scope>
    <source>
        <strain evidence="8">JCM 18392</strain>
    </source>
</reference>
<evidence type="ECO:0000256" key="4">
    <source>
        <dbReference type="ARBA" id="ARBA00022833"/>
    </source>
</evidence>
<dbReference type="PANTHER" id="PTHR37326:SF2">
    <property type="entry name" value="SUCCINYLGLUTAMATE DESUCCINYLASE_ASPARTOACYLASE FAMILY PROTEIN"/>
    <property type="match status" value="1"/>
</dbReference>
<evidence type="ECO:0000256" key="5">
    <source>
        <dbReference type="SAM" id="Phobius"/>
    </source>
</evidence>
<dbReference type="Proteomes" id="UP001501323">
    <property type="component" value="Unassembled WGS sequence"/>
</dbReference>
<evidence type="ECO:0000256" key="1">
    <source>
        <dbReference type="ARBA" id="ARBA00001947"/>
    </source>
</evidence>
<comment type="caution">
    <text evidence="7">The sequence shown here is derived from an EMBL/GenBank/DDBJ whole genome shotgun (WGS) entry which is preliminary data.</text>
</comment>
<proteinExistence type="predicted"/>
<dbReference type="PIRSF" id="PIRSF039012">
    <property type="entry name" value="ASP"/>
    <property type="match status" value="1"/>
</dbReference>
<dbReference type="InterPro" id="IPR053138">
    <property type="entry name" value="N-alpha-Ac-DABA_deacetylase"/>
</dbReference>
<dbReference type="InterPro" id="IPR043795">
    <property type="entry name" value="N-alpha-Ac-DABA-like"/>
</dbReference>
<keyword evidence="4" id="KW-0862">Zinc</keyword>
<dbReference type="SUPFAM" id="SSF53187">
    <property type="entry name" value="Zn-dependent exopeptidases"/>
    <property type="match status" value="1"/>
</dbReference>
<keyword evidence="2" id="KW-0479">Metal-binding</keyword>
<evidence type="ECO:0000313" key="8">
    <source>
        <dbReference type="Proteomes" id="UP001501323"/>
    </source>
</evidence>
<protein>
    <submittedName>
        <fullName evidence="7">Succinylglutamate desuccinylase/aspartoacylase family protein</fullName>
    </submittedName>
</protein>
<feature type="transmembrane region" description="Helical" evidence="5">
    <location>
        <begin position="80"/>
        <end position="100"/>
    </location>
</feature>